<proteinExistence type="evidence at transcript level"/>
<organism evidence="1">
    <name type="scientific">Lotus japonicus</name>
    <name type="common">Lotus corniculatus var. japonicus</name>
    <dbReference type="NCBI Taxonomy" id="34305"/>
    <lineage>
        <taxon>Eukaryota</taxon>
        <taxon>Viridiplantae</taxon>
        <taxon>Streptophyta</taxon>
        <taxon>Embryophyta</taxon>
        <taxon>Tracheophyta</taxon>
        <taxon>Spermatophyta</taxon>
        <taxon>Magnoliopsida</taxon>
        <taxon>eudicotyledons</taxon>
        <taxon>Gunneridae</taxon>
        <taxon>Pentapetalae</taxon>
        <taxon>rosids</taxon>
        <taxon>fabids</taxon>
        <taxon>Fabales</taxon>
        <taxon>Fabaceae</taxon>
        <taxon>Papilionoideae</taxon>
        <taxon>50 kb inversion clade</taxon>
        <taxon>NPAAA clade</taxon>
        <taxon>Hologalegina</taxon>
        <taxon>robinioid clade</taxon>
        <taxon>Loteae</taxon>
        <taxon>Lotus</taxon>
    </lineage>
</organism>
<reference evidence="1" key="1">
    <citation type="submission" date="2012-05" db="EMBL/GenBank/DDBJ databases">
        <authorList>
            <person name="Krishnakumar V."/>
            <person name="Cheung F."/>
            <person name="Xiao Y."/>
            <person name="Chan A."/>
            <person name="Moskal W.A."/>
            <person name="Town C.D."/>
        </authorList>
    </citation>
    <scope>NUCLEOTIDE SEQUENCE</scope>
</reference>
<protein>
    <recommendedName>
        <fullName evidence="2">MATH domain-containing protein</fullName>
    </recommendedName>
</protein>
<dbReference type="GeneID" id="130720469"/>
<evidence type="ECO:0000313" key="1">
    <source>
        <dbReference type="EMBL" id="AFK42928.1"/>
    </source>
</evidence>
<dbReference type="InterPro" id="IPR008974">
    <property type="entry name" value="TRAF-like"/>
</dbReference>
<evidence type="ECO:0008006" key="2">
    <source>
        <dbReference type="Google" id="ProtNLM"/>
    </source>
</evidence>
<dbReference type="AlphaFoldDB" id="I3SRN6"/>
<dbReference type="EMBL" id="BT143134">
    <property type="protein sequence ID" value="AFK42928.1"/>
    <property type="molecule type" value="mRNA"/>
</dbReference>
<dbReference type="SUPFAM" id="SSF49599">
    <property type="entry name" value="TRAF domain-like"/>
    <property type="match status" value="1"/>
</dbReference>
<dbReference type="Gene3D" id="2.60.210.10">
    <property type="entry name" value="Apoptosis, Tumor Necrosis Factor Receptor Associated Protein 2, Chain A"/>
    <property type="match status" value="1"/>
</dbReference>
<name>I3SRN6_LOTJA</name>
<dbReference type="RefSeq" id="XP_057427100.1">
    <property type="nucleotide sequence ID" value="XM_057571117.1"/>
</dbReference>
<sequence>MSFQMEDNSIHGWSVSQCTSKDFKAGVTCSVQRPNQLWHVTVKEFQCGDNVYCGVVLDVIQPATELQSFRTMVSLINKIDVNKTIRIDQFVKYAHGSVRFSVPRLLLLKDLLDPSSGFLMDDTIYFEASVPFVASPYHF</sequence>
<dbReference type="KEGG" id="lja:130720469"/>
<accession>I3SRN6</accession>